<comment type="similarity">
    <text evidence="1">Belongs to the pyridoxamine 5'-phosphate oxidase family.</text>
</comment>
<evidence type="ECO:0000259" key="6">
    <source>
        <dbReference type="Pfam" id="PF01243"/>
    </source>
</evidence>
<evidence type="ECO:0000256" key="3">
    <source>
        <dbReference type="ARBA" id="ARBA00022643"/>
    </source>
</evidence>
<evidence type="ECO:0000256" key="2">
    <source>
        <dbReference type="ARBA" id="ARBA00022630"/>
    </source>
</evidence>
<dbReference type="InterPro" id="IPR011576">
    <property type="entry name" value="Pyridox_Oxase_N"/>
</dbReference>
<comment type="cofactor">
    <cofactor evidence="5">
        <name>FMN</name>
        <dbReference type="ChEBI" id="CHEBI:58210"/>
    </cofactor>
    <text evidence="5">Binds 1 FMN per subunit.</text>
</comment>
<dbReference type="PANTHER" id="PTHR10851">
    <property type="entry name" value="PYRIDOXINE-5-PHOSPHATE OXIDASE"/>
    <property type="match status" value="1"/>
</dbReference>
<dbReference type="GO" id="GO:0008615">
    <property type="term" value="P:pyridoxine biosynthetic process"/>
    <property type="evidence" value="ECO:0007669"/>
    <property type="project" value="InterPro"/>
</dbReference>
<dbReference type="Pfam" id="PF10590">
    <property type="entry name" value="PNP_phzG_C"/>
    <property type="match status" value="1"/>
</dbReference>
<evidence type="ECO:0000256" key="5">
    <source>
        <dbReference type="PIRSR" id="PIRSR000190-2"/>
    </source>
</evidence>
<evidence type="ECO:0000313" key="9">
    <source>
        <dbReference type="Proteomes" id="UP001333710"/>
    </source>
</evidence>
<keyword evidence="9" id="KW-1185">Reference proteome</keyword>
<dbReference type="InterPro" id="IPR012349">
    <property type="entry name" value="Split_barrel_FMN-bd"/>
</dbReference>
<dbReference type="AlphaFoldDB" id="A0AA48HM05"/>
<feature type="binding site" evidence="5">
    <location>
        <position position="85"/>
    </location>
    <ligand>
        <name>FMN</name>
        <dbReference type="ChEBI" id="CHEBI:58210"/>
    </ligand>
</feature>
<feature type="binding site" evidence="5">
    <location>
        <position position="63"/>
    </location>
    <ligand>
        <name>FMN</name>
        <dbReference type="ChEBI" id="CHEBI:58210"/>
    </ligand>
</feature>
<keyword evidence="4" id="KW-0560">Oxidoreductase</keyword>
<sequence>MNDPTAMVAEIWQQARQHPLLKQKSVICISTIDSDGFPDARFVDLKQVNSQGFTICSGYQSDKGRAIAACDKVALTAWWEPVGYQIRIQGRATKISDALAQQYWQSRNHSAQVISSRFQQSEPCVSIDTVKQQFLDAQALLHDKSIPRPKSWGGYCVEPKRIELLKFEDSRLHLRHNFTKLSDQWQCQILQP</sequence>
<dbReference type="NCBIfam" id="NF004231">
    <property type="entry name" value="PRK05679.1"/>
    <property type="match status" value="1"/>
</dbReference>
<dbReference type="InterPro" id="IPR019576">
    <property type="entry name" value="Pyridoxamine_oxidase_dimer_C"/>
</dbReference>
<dbReference type="RefSeq" id="WP_338292033.1">
    <property type="nucleotide sequence ID" value="NZ_AP027272.1"/>
</dbReference>
<keyword evidence="2" id="KW-0285">Flavoprotein</keyword>
<dbReference type="Proteomes" id="UP001333710">
    <property type="component" value="Chromosome"/>
</dbReference>
<feature type="domain" description="Pyridoxamine 5'-phosphate oxidase N-terminal" evidence="6">
    <location>
        <begin position="19"/>
        <end position="113"/>
    </location>
</feature>
<feature type="domain" description="Pyridoxine 5'-phosphate oxidase dimerisation C-terminal" evidence="7">
    <location>
        <begin position="152"/>
        <end position="192"/>
    </location>
</feature>
<dbReference type="PIRSF" id="PIRSF000190">
    <property type="entry name" value="Pyd_amn-ph_oxd"/>
    <property type="match status" value="1"/>
</dbReference>
<reference evidence="8" key="1">
    <citation type="submission" date="2023-01" db="EMBL/GenBank/DDBJ databases">
        <title>Complete genome sequence of Planctobacterium marinum strain Dej080120_11.</title>
        <authorList>
            <person name="Ueki S."/>
            <person name="Maruyama F."/>
        </authorList>
    </citation>
    <scope>NUCLEOTIDE SEQUENCE</scope>
    <source>
        <strain evidence="8">Dej080120_11</strain>
    </source>
</reference>
<dbReference type="Gene3D" id="2.30.110.10">
    <property type="entry name" value="Electron Transport, Fmn-binding Protein, Chain A"/>
    <property type="match status" value="1"/>
</dbReference>
<evidence type="ECO:0000256" key="1">
    <source>
        <dbReference type="ARBA" id="ARBA00007301"/>
    </source>
</evidence>
<keyword evidence="3 5" id="KW-0288">FMN</keyword>
<name>A0AA48HM05_9ALTE</name>
<dbReference type="EMBL" id="AP027272">
    <property type="protein sequence ID" value="BDX06007.1"/>
    <property type="molecule type" value="Genomic_DNA"/>
</dbReference>
<accession>A0AA48HM05</accession>
<dbReference type="Pfam" id="PF01243">
    <property type="entry name" value="PNPOx_N"/>
    <property type="match status" value="1"/>
</dbReference>
<dbReference type="KEGG" id="pmaw:MACH26_15280"/>
<dbReference type="PANTHER" id="PTHR10851:SF0">
    <property type="entry name" value="PYRIDOXINE-5'-PHOSPHATE OXIDASE"/>
    <property type="match status" value="1"/>
</dbReference>
<dbReference type="GO" id="GO:0004733">
    <property type="term" value="F:pyridoxamine phosphate oxidase activity"/>
    <property type="evidence" value="ECO:0007669"/>
    <property type="project" value="InterPro"/>
</dbReference>
<feature type="binding site" evidence="5">
    <location>
        <position position="175"/>
    </location>
    <ligand>
        <name>FMN</name>
        <dbReference type="ChEBI" id="CHEBI:58210"/>
    </ligand>
</feature>
<evidence type="ECO:0000313" key="8">
    <source>
        <dbReference type="EMBL" id="BDX06007.1"/>
    </source>
</evidence>
<dbReference type="GO" id="GO:0010181">
    <property type="term" value="F:FMN binding"/>
    <property type="evidence" value="ECO:0007669"/>
    <property type="project" value="InterPro"/>
</dbReference>
<proteinExistence type="inferred from homology"/>
<protein>
    <submittedName>
        <fullName evidence="8">Pyridoxine/pyridoxamine 5'-phosphate oxidase</fullName>
    </submittedName>
</protein>
<evidence type="ECO:0000256" key="4">
    <source>
        <dbReference type="ARBA" id="ARBA00023002"/>
    </source>
</evidence>
<organism evidence="8 9">
    <name type="scientific">Planctobacterium marinum</name>
    <dbReference type="NCBI Taxonomy" id="1631968"/>
    <lineage>
        <taxon>Bacteria</taxon>
        <taxon>Pseudomonadati</taxon>
        <taxon>Pseudomonadota</taxon>
        <taxon>Gammaproteobacteria</taxon>
        <taxon>Alteromonadales</taxon>
        <taxon>Alteromonadaceae</taxon>
        <taxon>Planctobacterium</taxon>
    </lineage>
</organism>
<dbReference type="InterPro" id="IPR000659">
    <property type="entry name" value="Pyridox_Oxase"/>
</dbReference>
<evidence type="ECO:0000259" key="7">
    <source>
        <dbReference type="Pfam" id="PF10590"/>
    </source>
</evidence>
<feature type="binding site" evidence="5">
    <location>
        <begin position="41"/>
        <end position="46"/>
    </location>
    <ligand>
        <name>FMN</name>
        <dbReference type="ChEBI" id="CHEBI:58210"/>
    </ligand>
</feature>
<feature type="binding site" evidence="5">
    <location>
        <begin position="120"/>
        <end position="121"/>
    </location>
    <ligand>
        <name>FMN</name>
        <dbReference type="ChEBI" id="CHEBI:58210"/>
    </ligand>
</feature>
<dbReference type="SUPFAM" id="SSF50475">
    <property type="entry name" value="FMN-binding split barrel"/>
    <property type="match status" value="1"/>
</dbReference>
<gene>
    <name evidence="8" type="primary">pdxH_1</name>
    <name evidence="8" type="ORF">MACH26_15280</name>
</gene>